<proteinExistence type="predicted"/>
<feature type="domain" description="WDR36/Utp21 N-terminal" evidence="5">
    <location>
        <begin position="103"/>
        <end position="372"/>
    </location>
</feature>
<dbReference type="Pfam" id="PF04192">
    <property type="entry name" value="Utp21"/>
    <property type="match status" value="1"/>
</dbReference>
<keyword evidence="2" id="KW-0677">Repeat</keyword>
<sequence length="1008" mass="114989">MSENTLKTKKKEKVSYLKKTMEKNIKKTKAVKLVKKDKKRNIKAKIATFESDSDDGMTHTEAESTKSLEMEASTLFESYRAIGYITSSTPFYIHKNEEDRLMTVSVDHAFHVYNLDKLRLVYISGSLKQKILQMQTHKNTFTLLSNNSIVKWRRMHIEMVYNSFTSEILQFLAVGDILIVLCEDKKLYVIEQQTGFIRSIQTLDFEAYYFMHPVSYLNKIILAGEGNSLQIYNIEAQKAIYNFKNVTKKLNGARILTIEQSPLVDIVALGLESGDILIANLKQDKIITTFSQDSPVKSLSFSTDASLEKSLLASCTSTGSILFWDLNEKKIHSVIQKAHNSKPIDKVQFLNNEPIIVSSSGEDNSVKMWLFDVDRENMMHNLGSNIAPRLLKERSGHSDTPHKIKFYGDDSKHIVSCSENTFLRDNSLINEHISMNFGYKKNLNKKKISELGENIGNTLDFSFSELRERDWPNIITCHSKLATPLIWSKENRSLSQTTCKLESKDSKITTCKASSCGNFGFLGFENGGIVKFNLQSGIVREEVFPTDDLAQASSLSISGIITDQLNKYVITTSLDGTIKVRDFLKLTVLQTIEVEGKGAITHLESQGDLFCVITTESTSNLSLLVYDLSTMKLIRRFTNIHENAVTGVCFSHDSRWVITTSMDKSLKVWDLLTSSLIDWIKFVDIPRSVAYAPTGEYLATTHVGKKGIYLWSSKAFFGNVFIQDVPKRPHYLDLPNITDTDKQKLTHQDFYEAKQKTQAEEEDEKRMESSQIDKAFEELLKDDKELMKTKNSTTCAKISDDPFSKWQSLYYIDNIKQRNKPLDAKAKKQDAPFFLFDLENAIGGNDAGQDLYGVQYFTGKKELDDESKTLTSIIQDSKNLSSLNQTGNVLELKELLQKYHKSKISSSKLLDYFRKISPSAIELEFLSLSDFEFDTNKKIDYIDTFLKFIEETIESRQNVEIIQVLLSNFIKNNFEETMVQKARIESILAKQEEFASKFEDLLLYNMLI</sequence>
<feature type="domain" description="WDR36/Utp21 C-terminal" evidence="4">
    <location>
        <begin position="799"/>
        <end position="1004"/>
    </location>
</feature>
<dbReference type="GO" id="GO:0034388">
    <property type="term" value="C:Pwp2p-containing subcomplex of 90S preribosome"/>
    <property type="evidence" value="ECO:0007669"/>
    <property type="project" value="TreeGrafter"/>
</dbReference>
<reference evidence="6" key="1">
    <citation type="submission" date="2023-07" db="EMBL/GenBank/DDBJ databases">
        <authorList>
            <consortium name="AG Swart"/>
            <person name="Singh M."/>
            <person name="Singh A."/>
            <person name="Seah K."/>
            <person name="Emmerich C."/>
        </authorList>
    </citation>
    <scope>NUCLEOTIDE SEQUENCE</scope>
    <source>
        <strain evidence="6">DP1</strain>
    </source>
</reference>
<accession>A0AAD2D2B8</accession>
<dbReference type="Gene3D" id="2.130.10.10">
    <property type="entry name" value="YVTN repeat-like/Quinoprotein amine dehydrogenase"/>
    <property type="match status" value="2"/>
</dbReference>
<dbReference type="PANTHER" id="PTHR22840:SF12">
    <property type="entry name" value="WD REPEAT-CONTAINING PROTEIN 36"/>
    <property type="match status" value="1"/>
</dbReference>
<evidence type="ECO:0000256" key="1">
    <source>
        <dbReference type="ARBA" id="ARBA00022574"/>
    </source>
</evidence>
<dbReference type="Proteomes" id="UP001295684">
    <property type="component" value="Unassembled WGS sequence"/>
</dbReference>
<dbReference type="InterPro" id="IPR001680">
    <property type="entry name" value="WD40_rpt"/>
</dbReference>
<evidence type="ECO:0000256" key="3">
    <source>
        <dbReference type="PROSITE-ProRule" id="PRU00221"/>
    </source>
</evidence>
<dbReference type="AlphaFoldDB" id="A0AAD2D2B8"/>
<evidence type="ECO:0000256" key="2">
    <source>
        <dbReference type="ARBA" id="ARBA00022737"/>
    </source>
</evidence>
<dbReference type="InterPro" id="IPR019775">
    <property type="entry name" value="WD40_repeat_CS"/>
</dbReference>
<dbReference type="PROSITE" id="PS00678">
    <property type="entry name" value="WD_REPEATS_1"/>
    <property type="match status" value="1"/>
</dbReference>
<organism evidence="6 7">
    <name type="scientific">Euplotes crassus</name>
    <dbReference type="NCBI Taxonomy" id="5936"/>
    <lineage>
        <taxon>Eukaryota</taxon>
        <taxon>Sar</taxon>
        <taxon>Alveolata</taxon>
        <taxon>Ciliophora</taxon>
        <taxon>Intramacronucleata</taxon>
        <taxon>Spirotrichea</taxon>
        <taxon>Hypotrichia</taxon>
        <taxon>Euplotida</taxon>
        <taxon>Euplotidae</taxon>
        <taxon>Moneuplotes</taxon>
    </lineage>
</organism>
<dbReference type="PROSITE" id="PS50082">
    <property type="entry name" value="WD_REPEATS_2"/>
    <property type="match status" value="1"/>
</dbReference>
<evidence type="ECO:0000313" key="7">
    <source>
        <dbReference type="Proteomes" id="UP001295684"/>
    </source>
</evidence>
<feature type="repeat" description="WD" evidence="3">
    <location>
        <begin position="638"/>
        <end position="671"/>
    </location>
</feature>
<dbReference type="GO" id="GO:0032040">
    <property type="term" value="C:small-subunit processome"/>
    <property type="evidence" value="ECO:0007669"/>
    <property type="project" value="InterPro"/>
</dbReference>
<dbReference type="Pfam" id="PF25171">
    <property type="entry name" value="Beta-prop_WDR36-Utp21_1st"/>
    <property type="match status" value="1"/>
</dbReference>
<protein>
    <submittedName>
        <fullName evidence="6">Uncharacterized protein</fullName>
    </submittedName>
</protein>
<dbReference type="PROSITE" id="PS50294">
    <property type="entry name" value="WD_REPEATS_REGION"/>
    <property type="match status" value="1"/>
</dbReference>
<dbReference type="InterPro" id="IPR007319">
    <property type="entry name" value="WDR36/Utp21_C"/>
</dbReference>
<name>A0AAD2D2B8_EUPCR</name>
<evidence type="ECO:0000259" key="5">
    <source>
        <dbReference type="Pfam" id="PF25171"/>
    </source>
</evidence>
<evidence type="ECO:0000313" key="6">
    <source>
        <dbReference type="EMBL" id="CAI2378334.1"/>
    </source>
</evidence>
<dbReference type="InterPro" id="IPR059157">
    <property type="entry name" value="WDR36-Utp21_N"/>
</dbReference>
<dbReference type="EMBL" id="CAMPGE010020048">
    <property type="protein sequence ID" value="CAI2378334.1"/>
    <property type="molecule type" value="Genomic_DNA"/>
</dbReference>
<evidence type="ECO:0000259" key="4">
    <source>
        <dbReference type="Pfam" id="PF04192"/>
    </source>
</evidence>
<dbReference type="InterPro" id="IPR036322">
    <property type="entry name" value="WD40_repeat_dom_sf"/>
</dbReference>
<comment type="caution">
    <text evidence="6">The sequence shown here is derived from an EMBL/GenBank/DDBJ whole genome shotgun (WGS) entry which is preliminary data.</text>
</comment>
<dbReference type="GO" id="GO:0006364">
    <property type="term" value="P:rRNA processing"/>
    <property type="evidence" value="ECO:0007669"/>
    <property type="project" value="InterPro"/>
</dbReference>
<keyword evidence="1 3" id="KW-0853">WD repeat</keyword>
<gene>
    <name evidence="6" type="ORF">ECRASSUSDP1_LOCUS19729</name>
</gene>
<dbReference type="InterPro" id="IPR015943">
    <property type="entry name" value="WD40/YVTN_repeat-like_dom_sf"/>
</dbReference>
<dbReference type="SUPFAM" id="SSF50978">
    <property type="entry name" value="WD40 repeat-like"/>
    <property type="match status" value="2"/>
</dbReference>
<keyword evidence="7" id="KW-1185">Reference proteome</keyword>
<dbReference type="SMART" id="SM00320">
    <property type="entry name" value="WD40"/>
    <property type="match status" value="6"/>
</dbReference>
<dbReference type="PANTHER" id="PTHR22840">
    <property type="entry name" value="WD REPEAT-CONTAINING PROTEIN 36"/>
    <property type="match status" value="1"/>
</dbReference>
<dbReference type="Pfam" id="PF25168">
    <property type="entry name" value="Beta-prop_WDR36-Utp21_2nd"/>
    <property type="match status" value="1"/>
</dbReference>